<feature type="compositionally biased region" description="Basic and acidic residues" evidence="1">
    <location>
        <begin position="140"/>
        <end position="151"/>
    </location>
</feature>
<comment type="caution">
    <text evidence="2">The sequence shown here is derived from an EMBL/GenBank/DDBJ whole genome shotgun (WGS) entry which is preliminary data.</text>
</comment>
<evidence type="ECO:0000256" key="1">
    <source>
        <dbReference type="SAM" id="MobiDB-lite"/>
    </source>
</evidence>
<feature type="compositionally biased region" description="Low complexity" evidence="1">
    <location>
        <begin position="155"/>
        <end position="175"/>
    </location>
</feature>
<dbReference type="RefSeq" id="WP_386103237.1">
    <property type="nucleotide sequence ID" value="NZ_JBHUOZ010000003.1"/>
</dbReference>
<dbReference type="EMBL" id="JBHUOZ010000003">
    <property type="protein sequence ID" value="MFD2921975.1"/>
    <property type="molecule type" value="Genomic_DNA"/>
</dbReference>
<evidence type="ECO:0008006" key="4">
    <source>
        <dbReference type="Google" id="ProtNLM"/>
    </source>
</evidence>
<protein>
    <recommendedName>
        <fullName evidence="4">HTH cro/C1-type domain-containing protein</fullName>
    </recommendedName>
</protein>
<reference evidence="3" key="1">
    <citation type="journal article" date="2019" name="Int. J. Syst. Evol. Microbiol.">
        <title>The Global Catalogue of Microorganisms (GCM) 10K type strain sequencing project: providing services to taxonomists for standard genome sequencing and annotation.</title>
        <authorList>
            <consortium name="The Broad Institute Genomics Platform"/>
            <consortium name="The Broad Institute Genome Sequencing Center for Infectious Disease"/>
            <person name="Wu L."/>
            <person name="Ma J."/>
        </authorList>
    </citation>
    <scope>NUCLEOTIDE SEQUENCE [LARGE SCALE GENOMIC DNA]</scope>
    <source>
        <strain evidence="3">KCTC 23299</strain>
    </source>
</reference>
<evidence type="ECO:0000313" key="3">
    <source>
        <dbReference type="Proteomes" id="UP001597511"/>
    </source>
</evidence>
<evidence type="ECO:0000313" key="2">
    <source>
        <dbReference type="EMBL" id="MFD2921975.1"/>
    </source>
</evidence>
<dbReference type="Proteomes" id="UP001597511">
    <property type="component" value="Unassembled WGS sequence"/>
</dbReference>
<feature type="region of interest" description="Disordered" evidence="1">
    <location>
        <begin position="131"/>
        <end position="175"/>
    </location>
</feature>
<accession>A0ABW6A9F3</accession>
<organism evidence="2 3">
    <name type="scientific">Terrimonas rubra</name>
    <dbReference type="NCBI Taxonomy" id="1035890"/>
    <lineage>
        <taxon>Bacteria</taxon>
        <taxon>Pseudomonadati</taxon>
        <taxon>Bacteroidota</taxon>
        <taxon>Chitinophagia</taxon>
        <taxon>Chitinophagales</taxon>
        <taxon>Chitinophagaceae</taxon>
        <taxon>Terrimonas</taxon>
    </lineage>
</organism>
<sequence>MKAKELSIILKKIKTDEALSVSDIARRVGLDRPNLSTIINKPGDNELSDNTVNKIKKVFPEYFGIIANSSKENDTNLAVSFSDQIQLLVDQQKKLMDYQELILDNNKSLAYRLLSLEKTVQNLMELNTDNNSKNTEIQMDTDKRLGRERLKGLGKSFSDKSSPSPQVSSAQKKGK</sequence>
<proteinExistence type="predicted"/>
<keyword evidence="3" id="KW-1185">Reference proteome</keyword>
<name>A0ABW6A9F3_9BACT</name>
<gene>
    <name evidence="2" type="ORF">ACFS6H_19805</name>
</gene>